<name>A0A4Y2NXM9_ARAVE</name>
<reference evidence="1 2" key="1">
    <citation type="journal article" date="2019" name="Sci. Rep.">
        <title>Orb-weaving spider Araneus ventricosus genome elucidates the spidroin gene catalogue.</title>
        <authorList>
            <person name="Kono N."/>
            <person name="Nakamura H."/>
            <person name="Ohtoshi R."/>
            <person name="Moran D.A.P."/>
            <person name="Shinohara A."/>
            <person name="Yoshida Y."/>
            <person name="Fujiwara M."/>
            <person name="Mori M."/>
            <person name="Tomita M."/>
            <person name="Arakawa K."/>
        </authorList>
    </citation>
    <scope>NUCLEOTIDE SEQUENCE [LARGE SCALE GENOMIC DNA]</scope>
</reference>
<dbReference type="EMBL" id="BGPR01009905">
    <property type="protein sequence ID" value="GBN43030.1"/>
    <property type="molecule type" value="Genomic_DNA"/>
</dbReference>
<evidence type="ECO:0000313" key="1">
    <source>
        <dbReference type="EMBL" id="GBN43030.1"/>
    </source>
</evidence>
<dbReference type="AlphaFoldDB" id="A0A4Y2NXM9"/>
<dbReference type="OrthoDB" id="411615at2759"/>
<accession>A0A4Y2NXM9</accession>
<comment type="caution">
    <text evidence="1">The sequence shown here is derived from an EMBL/GenBank/DDBJ whole genome shotgun (WGS) entry which is preliminary data.</text>
</comment>
<dbReference type="PANTHER" id="PTHR11439">
    <property type="entry name" value="GAG-POL-RELATED RETROTRANSPOSON"/>
    <property type="match status" value="1"/>
</dbReference>
<gene>
    <name evidence="1" type="primary">POLX_1227</name>
    <name evidence="1" type="ORF">AVEN_136815_1</name>
</gene>
<proteinExistence type="predicted"/>
<dbReference type="PANTHER" id="PTHR11439:SF491">
    <property type="entry name" value="INTEGRASE CATALYTIC DOMAIN-CONTAINING PROTEIN"/>
    <property type="match status" value="1"/>
</dbReference>
<sequence length="264" mass="29576">MRKNTRIIVSLIHLLKPLKVSRSVVFNEENANLRISQPASTFLFTIDEDDSNTKDYADEVQDNLLNNPNSDNAGNYGLRPRNTLRVPSRHELNVADIATPQTYKEALNSPQADNWKEAIKEELNSLEKKETWDLVPVPETTNVIGSNRTILSSESNPLPEGTTIPYRETIGSLMFLAITTRPDIGFAVNVVSRFQSNPGQVNWNAVKRIFRYLKGTAAYCIEYSPVIDSVCHFIGYSDADFANDVDTRMSTSCYVLKLSNGPVT</sequence>
<evidence type="ECO:0000313" key="2">
    <source>
        <dbReference type="Proteomes" id="UP000499080"/>
    </source>
</evidence>
<organism evidence="1 2">
    <name type="scientific">Araneus ventricosus</name>
    <name type="common">Orbweaver spider</name>
    <name type="synonym">Epeira ventricosa</name>
    <dbReference type="NCBI Taxonomy" id="182803"/>
    <lineage>
        <taxon>Eukaryota</taxon>
        <taxon>Metazoa</taxon>
        <taxon>Ecdysozoa</taxon>
        <taxon>Arthropoda</taxon>
        <taxon>Chelicerata</taxon>
        <taxon>Arachnida</taxon>
        <taxon>Araneae</taxon>
        <taxon>Araneomorphae</taxon>
        <taxon>Entelegynae</taxon>
        <taxon>Araneoidea</taxon>
        <taxon>Araneidae</taxon>
        <taxon>Araneus</taxon>
    </lineage>
</organism>
<dbReference type="Proteomes" id="UP000499080">
    <property type="component" value="Unassembled WGS sequence"/>
</dbReference>
<keyword evidence="2" id="KW-1185">Reference proteome</keyword>
<protein>
    <submittedName>
        <fullName evidence="1">Retrovirus-related Pol polyprotein from transposon TNT 1-94</fullName>
    </submittedName>
</protein>